<sequence>MWGVLKPERGKLEIKEIADIQKIYDFASVYGVSCQTVRMPRQDALSMTHLDLFQHFGKLFATGALGGFGFRDELYYFQV</sequence>
<gene>
    <name evidence="1" type="ORF">A2973_01100</name>
</gene>
<accession>A0A1F6AZY3</accession>
<comment type="caution">
    <text evidence="1">The sequence shown here is derived from an EMBL/GenBank/DDBJ whole genome shotgun (WGS) entry which is preliminary data.</text>
</comment>
<dbReference type="EMBL" id="MFJZ01000028">
    <property type="protein sequence ID" value="OGG30245.1"/>
    <property type="molecule type" value="Genomic_DNA"/>
</dbReference>
<dbReference type="Proteomes" id="UP000176409">
    <property type="component" value="Unassembled WGS sequence"/>
</dbReference>
<evidence type="ECO:0000313" key="1">
    <source>
        <dbReference type="EMBL" id="OGG30245.1"/>
    </source>
</evidence>
<protein>
    <submittedName>
        <fullName evidence="1">Uncharacterized protein</fullName>
    </submittedName>
</protein>
<proteinExistence type="predicted"/>
<reference evidence="1 2" key="1">
    <citation type="journal article" date="2016" name="Nat. Commun.">
        <title>Thousands of microbial genomes shed light on interconnected biogeochemical processes in an aquifer system.</title>
        <authorList>
            <person name="Anantharaman K."/>
            <person name="Brown C.T."/>
            <person name="Hug L.A."/>
            <person name="Sharon I."/>
            <person name="Castelle C.J."/>
            <person name="Probst A.J."/>
            <person name="Thomas B.C."/>
            <person name="Singh A."/>
            <person name="Wilkins M.J."/>
            <person name="Karaoz U."/>
            <person name="Brodie E.L."/>
            <person name="Williams K.H."/>
            <person name="Hubbard S.S."/>
            <person name="Banfield J.F."/>
        </authorList>
    </citation>
    <scope>NUCLEOTIDE SEQUENCE [LARGE SCALE GENOMIC DNA]</scope>
</reference>
<organism evidence="1 2">
    <name type="scientific">Candidatus Gottesmanbacteria bacterium RIFCSPLOWO2_01_FULL_49_10</name>
    <dbReference type="NCBI Taxonomy" id="1798396"/>
    <lineage>
        <taxon>Bacteria</taxon>
        <taxon>Candidatus Gottesmaniibacteriota</taxon>
    </lineage>
</organism>
<name>A0A1F6AZY3_9BACT</name>
<evidence type="ECO:0000313" key="2">
    <source>
        <dbReference type="Proteomes" id="UP000176409"/>
    </source>
</evidence>
<dbReference type="AlphaFoldDB" id="A0A1F6AZY3"/>